<dbReference type="SUPFAM" id="SSF53098">
    <property type="entry name" value="Ribonuclease H-like"/>
    <property type="match status" value="1"/>
</dbReference>
<keyword evidence="2" id="KW-1185">Reference proteome</keyword>
<reference evidence="1" key="1">
    <citation type="submission" date="2021-06" db="EMBL/GenBank/DDBJ databases">
        <authorList>
            <person name="Kallberg Y."/>
            <person name="Tangrot J."/>
            <person name="Rosling A."/>
        </authorList>
    </citation>
    <scope>NUCLEOTIDE SEQUENCE</scope>
    <source>
        <strain evidence="1">FL966</strain>
    </source>
</reference>
<sequence length="184" mass="21455">QQERLDKAQRMVMERDRLPISNLINNEFYFEEEEDGEVNNGDNTDSEQLNISNINTTSKTLRPIKDCPTRWNSTYRSWERLLKLKDAIIWLEANLKISQHSDDKKDELVKIFEPFDQATEAFSAEKYPTLSVVYPIIEVLKSEFAADPNLTLIEEDLNEEYDSDSDSEEVQILEPHNIQTIIAQ</sequence>
<protein>
    <submittedName>
        <fullName evidence="1">14326_t:CDS:1</fullName>
    </submittedName>
</protein>
<accession>A0A9N9KIN5</accession>
<feature type="non-terminal residue" evidence="1">
    <location>
        <position position="1"/>
    </location>
</feature>
<dbReference type="InterPro" id="IPR012337">
    <property type="entry name" value="RNaseH-like_sf"/>
</dbReference>
<evidence type="ECO:0000313" key="1">
    <source>
        <dbReference type="EMBL" id="CAG8834023.1"/>
    </source>
</evidence>
<dbReference type="OrthoDB" id="2430528at2759"/>
<proteinExistence type="predicted"/>
<comment type="caution">
    <text evidence="1">The sequence shown here is derived from an EMBL/GenBank/DDBJ whole genome shotgun (WGS) entry which is preliminary data.</text>
</comment>
<organism evidence="1 2">
    <name type="scientific">Cetraspora pellucida</name>
    <dbReference type="NCBI Taxonomy" id="1433469"/>
    <lineage>
        <taxon>Eukaryota</taxon>
        <taxon>Fungi</taxon>
        <taxon>Fungi incertae sedis</taxon>
        <taxon>Mucoromycota</taxon>
        <taxon>Glomeromycotina</taxon>
        <taxon>Glomeromycetes</taxon>
        <taxon>Diversisporales</taxon>
        <taxon>Gigasporaceae</taxon>
        <taxon>Cetraspora</taxon>
    </lineage>
</organism>
<dbReference type="Proteomes" id="UP000789759">
    <property type="component" value="Unassembled WGS sequence"/>
</dbReference>
<dbReference type="EMBL" id="CAJVQA010072353">
    <property type="protein sequence ID" value="CAG8834023.1"/>
    <property type="molecule type" value="Genomic_DNA"/>
</dbReference>
<name>A0A9N9KIN5_9GLOM</name>
<dbReference type="AlphaFoldDB" id="A0A9N9KIN5"/>
<feature type="non-terminal residue" evidence="1">
    <location>
        <position position="184"/>
    </location>
</feature>
<evidence type="ECO:0000313" key="2">
    <source>
        <dbReference type="Proteomes" id="UP000789759"/>
    </source>
</evidence>
<gene>
    <name evidence="1" type="ORF">CPELLU_LOCUS21054</name>
</gene>